<dbReference type="HAMAP" id="MF_00320">
    <property type="entry name" value="RNApol_arch_Rpo3"/>
    <property type="match status" value="1"/>
</dbReference>
<evidence type="ECO:0000313" key="5">
    <source>
        <dbReference type="Proteomes" id="UP000215902"/>
    </source>
</evidence>
<organism evidence="4 5">
    <name type="scientific">Macrostomum lignano</name>
    <dbReference type="NCBI Taxonomy" id="282301"/>
    <lineage>
        <taxon>Eukaryota</taxon>
        <taxon>Metazoa</taxon>
        <taxon>Spiralia</taxon>
        <taxon>Lophotrochozoa</taxon>
        <taxon>Platyhelminthes</taxon>
        <taxon>Rhabditophora</taxon>
        <taxon>Macrostomorpha</taxon>
        <taxon>Macrostomida</taxon>
        <taxon>Macrostomidae</taxon>
        <taxon>Macrostomum</taxon>
    </lineage>
</organism>
<gene>
    <name evidence="4" type="ORF">BOX15_Mlig029152g1</name>
</gene>
<dbReference type="GO" id="GO:0005666">
    <property type="term" value="C:RNA polymerase III complex"/>
    <property type="evidence" value="ECO:0007669"/>
    <property type="project" value="TreeGrafter"/>
</dbReference>
<dbReference type="PANTHER" id="PTHR11800:SF13">
    <property type="entry name" value="DNA-DIRECTED RNA POLYMERASES I AND III SUBUNIT RPAC1"/>
    <property type="match status" value="1"/>
</dbReference>
<dbReference type="STRING" id="282301.A0A267F8W6"/>
<feature type="domain" description="DNA-directed RNA polymerase RpoA/D/Rpb3-type" evidence="3">
    <location>
        <begin position="41"/>
        <end position="318"/>
    </location>
</feature>
<evidence type="ECO:0000259" key="3">
    <source>
        <dbReference type="SMART" id="SM00662"/>
    </source>
</evidence>
<sequence length="322" mass="36197">PNAAQMTVRLEEAELVLPYELERPDKRRSIRLTRLDQAEGVLEFDLVHAETALANAIRRILLAEVPTVAVEKVLLYQNTSVIPDEVLCQRLGLVPLRVDPRLFRDCPDLRPTEDVESLDPRCVLVFDLDVECRKRDDGSLEHDRVYSSDFRWVPIGDQKSLLAGGRSRGGPAPVLPNILLARLGPGARIHARMLCVRGIGQDHAKFMPVATAFYRLLSDIRLVREVGGELAERLRACFQPGVISLTEAGLATVADPRRDVTCSREALRDPELRECVELGLVRDHFLFTVESTGCLPPEELVRESIKVLMLKCRKFLRLLGQE</sequence>
<dbReference type="InterPro" id="IPR033901">
    <property type="entry name" value="RNAPI/III_AC40"/>
</dbReference>
<name>A0A267F8W6_9PLAT</name>
<dbReference type="EMBL" id="NIVC01001259">
    <property type="protein sequence ID" value="PAA70188.1"/>
    <property type="molecule type" value="Genomic_DNA"/>
</dbReference>
<dbReference type="PANTHER" id="PTHR11800">
    <property type="entry name" value="DNA-DIRECTED RNA POLYMERASE"/>
    <property type="match status" value="1"/>
</dbReference>
<proteinExistence type="inferred from homology"/>
<dbReference type="Pfam" id="PF01193">
    <property type="entry name" value="RNA_pol_L"/>
    <property type="match status" value="1"/>
</dbReference>
<evidence type="ECO:0000256" key="2">
    <source>
        <dbReference type="ARBA" id="ARBA00023163"/>
    </source>
</evidence>
<dbReference type="GO" id="GO:0003899">
    <property type="term" value="F:DNA-directed RNA polymerase activity"/>
    <property type="evidence" value="ECO:0007669"/>
    <property type="project" value="InterPro"/>
</dbReference>
<dbReference type="InterPro" id="IPR036643">
    <property type="entry name" value="RNApol_insert_sf"/>
</dbReference>
<evidence type="ECO:0000256" key="1">
    <source>
        <dbReference type="ARBA" id="ARBA00022478"/>
    </source>
</evidence>
<accession>A0A267F8W6</accession>
<protein>
    <recommendedName>
        <fullName evidence="3">DNA-directed RNA polymerase RpoA/D/Rpb3-type domain-containing protein</fullName>
    </recommendedName>
</protein>
<dbReference type="GO" id="GO:0006351">
    <property type="term" value="P:DNA-templated transcription"/>
    <property type="evidence" value="ECO:0007669"/>
    <property type="project" value="InterPro"/>
</dbReference>
<dbReference type="InterPro" id="IPR011263">
    <property type="entry name" value="DNA-dir_RNA_pol_RpoA/D/Rpb3"/>
</dbReference>
<dbReference type="GO" id="GO:0005736">
    <property type="term" value="C:RNA polymerase I complex"/>
    <property type="evidence" value="ECO:0007669"/>
    <property type="project" value="TreeGrafter"/>
</dbReference>
<reference evidence="4 5" key="1">
    <citation type="submission" date="2017-06" db="EMBL/GenBank/DDBJ databases">
        <title>A platform for efficient transgenesis in Macrostomum lignano, a flatworm model organism for stem cell research.</title>
        <authorList>
            <person name="Berezikov E."/>
        </authorList>
    </citation>
    <scope>NUCLEOTIDE SEQUENCE [LARGE SCALE GENOMIC DNA]</scope>
    <source>
        <strain evidence="4">DV1</strain>
        <tissue evidence="4">Whole organism</tissue>
    </source>
</reference>
<dbReference type="CDD" id="cd07032">
    <property type="entry name" value="RNAP_I_II_AC40"/>
    <property type="match status" value="1"/>
</dbReference>
<dbReference type="OrthoDB" id="270173at2759"/>
<feature type="non-terminal residue" evidence="4">
    <location>
        <position position="1"/>
    </location>
</feature>
<dbReference type="Gene3D" id="3.30.1360.10">
    <property type="entry name" value="RNA polymerase, RBP11-like subunit"/>
    <property type="match status" value="1"/>
</dbReference>
<keyword evidence="5" id="KW-1185">Reference proteome</keyword>
<dbReference type="InterPro" id="IPR036603">
    <property type="entry name" value="RBP11-like"/>
</dbReference>
<dbReference type="Proteomes" id="UP000215902">
    <property type="component" value="Unassembled WGS sequence"/>
</dbReference>
<comment type="caution">
    <text evidence="4">The sequence shown here is derived from an EMBL/GenBank/DDBJ whole genome shotgun (WGS) entry which is preliminary data.</text>
</comment>
<dbReference type="SMART" id="SM00662">
    <property type="entry name" value="RPOLD"/>
    <property type="match status" value="1"/>
</dbReference>
<dbReference type="SUPFAM" id="SSF56553">
    <property type="entry name" value="Insert subdomain of RNA polymerase alpha subunit"/>
    <property type="match status" value="1"/>
</dbReference>
<evidence type="ECO:0000313" key="4">
    <source>
        <dbReference type="EMBL" id="PAA70188.1"/>
    </source>
</evidence>
<dbReference type="InterPro" id="IPR050518">
    <property type="entry name" value="Rpo3/RPB3_RNA_Pol_subunit"/>
</dbReference>
<keyword evidence="1" id="KW-0240">DNA-directed RNA polymerase</keyword>
<keyword evidence="2" id="KW-0804">Transcription</keyword>
<dbReference type="SUPFAM" id="SSF55257">
    <property type="entry name" value="RBP11-like subunits of RNA polymerase"/>
    <property type="match status" value="1"/>
</dbReference>
<dbReference type="InterPro" id="IPR022842">
    <property type="entry name" value="RNAP_Rpo3/Rpb3/RPAC1"/>
</dbReference>
<dbReference type="GO" id="GO:0046983">
    <property type="term" value="F:protein dimerization activity"/>
    <property type="evidence" value="ECO:0007669"/>
    <property type="project" value="InterPro"/>
</dbReference>
<dbReference type="AlphaFoldDB" id="A0A267F8W6"/>
<dbReference type="Gene3D" id="2.170.120.12">
    <property type="entry name" value="DNA-directed RNA polymerase, insert domain"/>
    <property type="match status" value="1"/>
</dbReference>